<name>X1HKU5_9ZZZZ</name>
<evidence type="ECO:0008006" key="2">
    <source>
        <dbReference type="Google" id="ProtNLM"/>
    </source>
</evidence>
<comment type="caution">
    <text evidence="1">The sequence shown here is derived from an EMBL/GenBank/DDBJ whole genome shotgun (WGS) entry which is preliminary data.</text>
</comment>
<dbReference type="SUPFAM" id="SSF52540">
    <property type="entry name" value="P-loop containing nucleoside triphosphate hydrolases"/>
    <property type="match status" value="1"/>
</dbReference>
<sequence length="55" mass="6165">NLDSATGIEIMALLREVAEEGRTLIMVTHDRALGEQADRILWLRDGELSDGEVWV</sequence>
<reference evidence="1" key="1">
    <citation type="journal article" date="2014" name="Front. Microbiol.">
        <title>High frequency of phylogenetically diverse reductive dehalogenase-homologous genes in deep subseafloor sedimentary metagenomes.</title>
        <authorList>
            <person name="Kawai M."/>
            <person name="Futagami T."/>
            <person name="Toyoda A."/>
            <person name="Takaki Y."/>
            <person name="Nishi S."/>
            <person name="Hori S."/>
            <person name="Arai W."/>
            <person name="Tsubouchi T."/>
            <person name="Morono Y."/>
            <person name="Uchiyama I."/>
            <person name="Ito T."/>
            <person name="Fujiyama A."/>
            <person name="Inagaki F."/>
            <person name="Takami H."/>
        </authorList>
    </citation>
    <scope>NUCLEOTIDE SEQUENCE</scope>
    <source>
        <strain evidence="1">Expedition CK06-06</strain>
    </source>
</reference>
<dbReference type="AlphaFoldDB" id="X1HKU5"/>
<dbReference type="EMBL" id="BARU01029715">
    <property type="protein sequence ID" value="GAH70087.1"/>
    <property type="molecule type" value="Genomic_DNA"/>
</dbReference>
<dbReference type="Gene3D" id="3.40.50.300">
    <property type="entry name" value="P-loop containing nucleotide triphosphate hydrolases"/>
    <property type="match status" value="1"/>
</dbReference>
<accession>X1HKU5</accession>
<protein>
    <recommendedName>
        <fullName evidence="2">ABC transporter domain-containing protein</fullName>
    </recommendedName>
</protein>
<gene>
    <name evidence="1" type="ORF">S03H2_47225</name>
</gene>
<feature type="non-terminal residue" evidence="1">
    <location>
        <position position="1"/>
    </location>
</feature>
<evidence type="ECO:0000313" key="1">
    <source>
        <dbReference type="EMBL" id="GAH70087.1"/>
    </source>
</evidence>
<proteinExistence type="predicted"/>
<dbReference type="InterPro" id="IPR027417">
    <property type="entry name" value="P-loop_NTPase"/>
</dbReference>
<organism evidence="1">
    <name type="scientific">marine sediment metagenome</name>
    <dbReference type="NCBI Taxonomy" id="412755"/>
    <lineage>
        <taxon>unclassified sequences</taxon>
        <taxon>metagenomes</taxon>
        <taxon>ecological metagenomes</taxon>
    </lineage>
</organism>